<dbReference type="EMBL" id="FZNN01000007">
    <property type="protein sequence ID" value="SNR49786.1"/>
    <property type="molecule type" value="Genomic_DNA"/>
</dbReference>
<protein>
    <recommendedName>
        <fullName evidence="4">Flagellar protein FliL</fullName>
    </recommendedName>
</protein>
<keyword evidence="3" id="KW-1185">Reference proteome</keyword>
<reference evidence="2 3" key="1">
    <citation type="submission" date="2017-06" db="EMBL/GenBank/DDBJ databases">
        <authorList>
            <person name="Kim H.J."/>
            <person name="Triplett B.A."/>
        </authorList>
    </citation>
    <scope>NUCLEOTIDE SEQUENCE [LARGE SCALE GENOMIC DNA]</scope>
    <source>
        <strain evidence="2 3">DSM 29052</strain>
    </source>
</reference>
<organism evidence="2 3">
    <name type="scientific">Puniceibacterium sediminis</name>
    <dbReference type="NCBI Taxonomy" id="1608407"/>
    <lineage>
        <taxon>Bacteria</taxon>
        <taxon>Pseudomonadati</taxon>
        <taxon>Pseudomonadota</taxon>
        <taxon>Alphaproteobacteria</taxon>
        <taxon>Rhodobacterales</taxon>
        <taxon>Paracoccaceae</taxon>
        <taxon>Puniceibacterium</taxon>
    </lineage>
</organism>
<evidence type="ECO:0000256" key="1">
    <source>
        <dbReference type="SAM" id="MobiDB-lite"/>
    </source>
</evidence>
<gene>
    <name evidence="2" type="ORF">SAMN06265370_10798</name>
</gene>
<accession>A0A238WT89</accession>
<evidence type="ECO:0000313" key="2">
    <source>
        <dbReference type="EMBL" id="SNR49786.1"/>
    </source>
</evidence>
<feature type="region of interest" description="Disordered" evidence="1">
    <location>
        <begin position="37"/>
        <end position="63"/>
    </location>
</feature>
<evidence type="ECO:0000313" key="3">
    <source>
        <dbReference type="Proteomes" id="UP000198417"/>
    </source>
</evidence>
<dbReference type="OrthoDB" id="7864548at2"/>
<dbReference type="AlphaFoldDB" id="A0A238WT89"/>
<dbReference type="RefSeq" id="WP_089270336.1">
    <property type="nucleotide sequence ID" value="NZ_FZNN01000007.1"/>
</dbReference>
<name>A0A238WT89_9RHOB</name>
<proteinExistence type="predicted"/>
<evidence type="ECO:0008006" key="4">
    <source>
        <dbReference type="Google" id="ProtNLM"/>
    </source>
</evidence>
<dbReference type="Proteomes" id="UP000198417">
    <property type="component" value="Unassembled WGS sequence"/>
</dbReference>
<sequence>MRKLLPIILALVGIGGGLGAGILLKPAAPEEVVTADGCAPPAGDAHAETAPAASHGEEGGEGEVDTAEYVKMSNQFVVPVIGENRISALVVVSLSLEVNAGTSSQVLQREPKLRDGFLQVLFDHANVGGFEGAFTQPNKLDPLRRILLTAARTSVGPIVKDVLITEINKQES</sequence>